<name>E4ZAI3_NEIL0</name>
<dbReference type="AlphaFoldDB" id="E4ZAI3"/>
<reference evidence="1 2" key="1">
    <citation type="journal article" date="2010" name="BMC Genomics">
        <title>Independent evolution of the core and accessory gene sets in the genus Neisseria: insights gained from the genome of Neisseria lactamica isolate 020-06.</title>
        <authorList>
            <person name="Bennett J.S."/>
            <person name="Bentley S.D."/>
            <person name="Vernikos G.S."/>
            <person name="Quail M.A."/>
            <person name="Cherevach I."/>
            <person name="White B."/>
            <person name="Parkhill J."/>
            <person name="Maiden M.C."/>
        </authorList>
    </citation>
    <scope>NUCLEOTIDE SEQUENCE [LARGE SCALE GENOMIC DNA]</scope>
    <source>
        <strain evidence="1 2">020-06</strain>
    </source>
</reference>
<protein>
    <submittedName>
        <fullName evidence="1">MafB silent cassette</fullName>
    </submittedName>
</protein>
<organism evidence="1 2">
    <name type="scientific">Neisseria lactamica (strain 020-06)</name>
    <dbReference type="NCBI Taxonomy" id="489653"/>
    <lineage>
        <taxon>Bacteria</taxon>
        <taxon>Pseudomonadati</taxon>
        <taxon>Pseudomonadota</taxon>
        <taxon>Betaproteobacteria</taxon>
        <taxon>Neisseriales</taxon>
        <taxon>Neisseriaceae</taxon>
        <taxon>Neisseria</taxon>
    </lineage>
</organism>
<dbReference type="EMBL" id="FN995097">
    <property type="protein sequence ID" value="CBN86445.1"/>
    <property type="molecule type" value="Genomic_DNA"/>
</dbReference>
<evidence type="ECO:0000313" key="1">
    <source>
        <dbReference type="EMBL" id="CBN86445.1"/>
    </source>
</evidence>
<gene>
    <name evidence="1" type="ordered locus">NLA_2040</name>
</gene>
<sequence length="37" mass="4149">MVNQLNEQNLNNIAAQDPRLSLAIHEGKKISNRNCNS</sequence>
<dbReference type="KEGG" id="nla:NLA_2040"/>
<accession>E4ZAI3</accession>
<evidence type="ECO:0000313" key="2">
    <source>
        <dbReference type="Proteomes" id="UP000008723"/>
    </source>
</evidence>
<dbReference type="Proteomes" id="UP000008723">
    <property type="component" value="Chromosome"/>
</dbReference>
<dbReference type="HOGENOM" id="CLU_3346321_0_0_4"/>
<proteinExistence type="predicted"/>